<dbReference type="AlphaFoldDB" id="A0A243RL80"/>
<accession>A0A243RL80</accession>
<comment type="caution">
    <text evidence="2">The sequence shown here is derived from an EMBL/GenBank/DDBJ whole genome shotgun (WGS) entry which is preliminary data.</text>
</comment>
<dbReference type="SUPFAM" id="SSF51556">
    <property type="entry name" value="Metallo-dependent hydrolases"/>
    <property type="match status" value="1"/>
</dbReference>
<dbReference type="EMBL" id="NGFP01000076">
    <property type="protein sequence ID" value="OUC95640.1"/>
    <property type="molecule type" value="Genomic_DNA"/>
</dbReference>
<evidence type="ECO:0000313" key="3">
    <source>
        <dbReference type="Proteomes" id="UP000194761"/>
    </source>
</evidence>
<feature type="domain" description="Amidohydrolase-related" evidence="1">
    <location>
        <begin position="22"/>
        <end position="246"/>
    </location>
</feature>
<keyword evidence="3" id="KW-1185">Reference proteome</keyword>
<reference evidence="2 3" key="1">
    <citation type="submission" date="2017-05" db="EMBL/GenBank/DDBJ databases">
        <title>Biotechnological potential of actinobacteria isolated from South African environments.</title>
        <authorList>
            <person name="Le Roes-Hill M."/>
            <person name="Prins A."/>
            <person name="Durrell K.A."/>
        </authorList>
    </citation>
    <scope>NUCLEOTIDE SEQUENCE [LARGE SCALE GENOMIC DNA]</scope>
    <source>
        <strain evidence="2">M26</strain>
    </source>
</reference>
<evidence type="ECO:0000259" key="1">
    <source>
        <dbReference type="Pfam" id="PF04909"/>
    </source>
</evidence>
<dbReference type="InterPro" id="IPR032466">
    <property type="entry name" value="Metal_Hydrolase"/>
</dbReference>
<dbReference type="GO" id="GO:0016787">
    <property type="term" value="F:hydrolase activity"/>
    <property type="evidence" value="ECO:0007669"/>
    <property type="project" value="InterPro"/>
</dbReference>
<protein>
    <recommendedName>
        <fullName evidence="1">Amidohydrolase-related domain-containing protein</fullName>
    </recommendedName>
</protein>
<gene>
    <name evidence="2" type="ORF">CA984_17965</name>
</gene>
<dbReference type="Proteomes" id="UP000194761">
    <property type="component" value="Unassembled WGS sequence"/>
</dbReference>
<proteinExistence type="predicted"/>
<name>A0A243RL80_9ACTN</name>
<dbReference type="Gene3D" id="3.20.20.140">
    <property type="entry name" value="Metal-dependent hydrolases"/>
    <property type="match status" value="1"/>
</dbReference>
<dbReference type="Pfam" id="PF04909">
    <property type="entry name" value="Amidohydro_2"/>
    <property type="match status" value="1"/>
</dbReference>
<organism evidence="2 3">
    <name type="scientific">Streptosporangium minutum</name>
    <dbReference type="NCBI Taxonomy" id="569862"/>
    <lineage>
        <taxon>Bacteria</taxon>
        <taxon>Bacillati</taxon>
        <taxon>Actinomycetota</taxon>
        <taxon>Actinomycetes</taxon>
        <taxon>Streptosporangiales</taxon>
        <taxon>Streptosporangiaceae</taxon>
        <taxon>Streptosporangium</taxon>
    </lineage>
</organism>
<sequence>MSSRGPVLIDTDAMLGRHPARDVGAGTVAEALAGMDRFGISEALVGHTLSWLHDPRTGNQALLELVAGQPRLHPCWVMLPDTCGETGTPAEFVTAALESGVHAVRAYPADHGYDLAGVDAAPMLDAVAGAGLPLLLDAAQITWPQVEAVSAARPHLAIVVGGLGYRVLRQAAGVLARTENVHLGLANLSSHCGLEWLVERFGEQRLIFGTGAPTRDPAEAVTRLLWSELDDGAVAAIGAGNLRSLLRKKARAA</sequence>
<evidence type="ECO:0000313" key="2">
    <source>
        <dbReference type="EMBL" id="OUC95640.1"/>
    </source>
</evidence>
<dbReference type="InterPro" id="IPR006680">
    <property type="entry name" value="Amidohydro-rel"/>
</dbReference>